<dbReference type="InterPro" id="IPR003439">
    <property type="entry name" value="ABC_transporter-like_ATP-bd"/>
</dbReference>
<name>A0A1N7NPV3_9BACT</name>
<dbReference type="Gene3D" id="3.40.50.300">
    <property type="entry name" value="P-loop containing nucleotide triphosphate hydrolases"/>
    <property type="match status" value="1"/>
</dbReference>
<accession>A0A1N7NPV3</accession>
<evidence type="ECO:0000256" key="5">
    <source>
        <dbReference type="ARBA" id="ARBA00022989"/>
    </source>
</evidence>
<protein>
    <submittedName>
        <fullName evidence="10">ABC-type bacteriocin/lantibiotic exporter, contains an N-terminal double-glycine peptidase domain</fullName>
    </submittedName>
</protein>
<dbReference type="InterPro" id="IPR027417">
    <property type="entry name" value="P-loop_NTPase"/>
</dbReference>
<dbReference type="SUPFAM" id="SSF90123">
    <property type="entry name" value="ABC transporter transmembrane region"/>
    <property type="match status" value="1"/>
</dbReference>
<reference evidence="11" key="1">
    <citation type="submission" date="2017-01" db="EMBL/GenBank/DDBJ databases">
        <authorList>
            <person name="Varghese N."/>
            <person name="Submissions S."/>
        </authorList>
    </citation>
    <scope>NUCLEOTIDE SEQUENCE [LARGE SCALE GENOMIC DNA]</scope>
    <source>
        <strain evidence="11">DSM 46698</strain>
    </source>
</reference>
<evidence type="ECO:0000256" key="6">
    <source>
        <dbReference type="ARBA" id="ARBA00023136"/>
    </source>
</evidence>
<feature type="transmembrane region" description="Helical" evidence="7">
    <location>
        <begin position="250"/>
        <end position="271"/>
    </location>
</feature>
<dbReference type="RefSeq" id="WP_076501965.1">
    <property type="nucleotide sequence ID" value="NZ_FTOP01000011.1"/>
</dbReference>
<dbReference type="Pfam" id="PF00005">
    <property type="entry name" value="ABC_tran"/>
    <property type="match status" value="1"/>
</dbReference>
<dbReference type="InterPro" id="IPR039421">
    <property type="entry name" value="Type_1_exporter"/>
</dbReference>
<evidence type="ECO:0000313" key="10">
    <source>
        <dbReference type="EMBL" id="SIT00249.1"/>
    </source>
</evidence>
<dbReference type="PANTHER" id="PTHR43394">
    <property type="entry name" value="ATP-DEPENDENT PERMEASE MDL1, MITOCHONDRIAL"/>
    <property type="match status" value="1"/>
</dbReference>
<feature type="transmembrane region" description="Helical" evidence="7">
    <location>
        <begin position="162"/>
        <end position="181"/>
    </location>
</feature>
<evidence type="ECO:0000259" key="9">
    <source>
        <dbReference type="PROSITE" id="PS50929"/>
    </source>
</evidence>
<comment type="subcellular location">
    <subcellularLocation>
        <location evidence="1">Cell membrane</location>
        <topology evidence="1">Multi-pass membrane protein</topology>
    </subcellularLocation>
</comment>
<dbReference type="Proteomes" id="UP000186026">
    <property type="component" value="Unassembled WGS sequence"/>
</dbReference>
<dbReference type="OrthoDB" id="311344at2"/>
<keyword evidence="11" id="KW-1185">Reference proteome</keyword>
<feature type="domain" description="ABC transporter" evidence="8">
    <location>
        <begin position="341"/>
        <end position="566"/>
    </location>
</feature>
<dbReference type="STRING" id="529505.SAMN05421761_11137"/>
<dbReference type="PROSITE" id="PS50893">
    <property type="entry name" value="ABC_TRANSPORTER_2"/>
    <property type="match status" value="1"/>
</dbReference>
<keyword evidence="4" id="KW-0067">ATP-binding</keyword>
<dbReference type="GO" id="GO:0016887">
    <property type="term" value="F:ATP hydrolysis activity"/>
    <property type="evidence" value="ECO:0007669"/>
    <property type="project" value="InterPro"/>
</dbReference>
<evidence type="ECO:0000256" key="7">
    <source>
        <dbReference type="SAM" id="Phobius"/>
    </source>
</evidence>
<evidence type="ECO:0000259" key="8">
    <source>
        <dbReference type="PROSITE" id="PS50893"/>
    </source>
</evidence>
<dbReference type="InterPro" id="IPR036640">
    <property type="entry name" value="ABC1_TM_sf"/>
</dbReference>
<dbReference type="AlphaFoldDB" id="A0A1N7NPV3"/>
<evidence type="ECO:0000256" key="4">
    <source>
        <dbReference type="ARBA" id="ARBA00022840"/>
    </source>
</evidence>
<evidence type="ECO:0000313" key="11">
    <source>
        <dbReference type="Proteomes" id="UP000186026"/>
    </source>
</evidence>
<dbReference type="SMART" id="SM00382">
    <property type="entry name" value="AAA"/>
    <property type="match status" value="1"/>
</dbReference>
<dbReference type="GO" id="GO:0015421">
    <property type="term" value="F:ABC-type oligopeptide transporter activity"/>
    <property type="evidence" value="ECO:0007669"/>
    <property type="project" value="TreeGrafter"/>
</dbReference>
<dbReference type="GO" id="GO:0005886">
    <property type="term" value="C:plasma membrane"/>
    <property type="evidence" value="ECO:0007669"/>
    <property type="project" value="UniProtKB-SubCell"/>
</dbReference>
<gene>
    <name evidence="10" type="ORF">SAMN05421761_11137</name>
</gene>
<keyword evidence="2 7" id="KW-0812">Transmembrane</keyword>
<dbReference type="Pfam" id="PF00664">
    <property type="entry name" value="ABC_membrane"/>
    <property type="match status" value="1"/>
</dbReference>
<feature type="transmembrane region" description="Helical" evidence="7">
    <location>
        <begin position="25"/>
        <end position="49"/>
    </location>
</feature>
<evidence type="ECO:0000256" key="2">
    <source>
        <dbReference type="ARBA" id="ARBA00022692"/>
    </source>
</evidence>
<feature type="transmembrane region" description="Helical" evidence="7">
    <location>
        <begin position="61"/>
        <end position="85"/>
    </location>
</feature>
<dbReference type="InterPro" id="IPR011527">
    <property type="entry name" value="ABC1_TM_dom"/>
</dbReference>
<keyword evidence="5 7" id="KW-1133">Transmembrane helix</keyword>
<dbReference type="SUPFAM" id="SSF52540">
    <property type="entry name" value="P-loop containing nucleoside triphosphate hydrolases"/>
    <property type="match status" value="1"/>
</dbReference>
<evidence type="ECO:0000256" key="3">
    <source>
        <dbReference type="ARBA" id="ARBA00022741"/>
    </source>
</evidence>
<dbReference type="InterPro" id="IPR003593">
    <property type="entry name" value="AAA+_ATPase"/>
</dbReference>
<feature type="domain" description="ABC transmembrane type-1" evidence="9">
    <location>
        <begin position="29"/>
        <end position="306"/>
    </location>
</feature>
<evidence type="ECO:0000256" key="1">
    <source>
        <dbReference type="ARBA" id="ARBA00004651"/>
    </source>
</evidence>
<dbReference type="GO" id="GO:0005524">
    <property type="term" value="F:ATP binding"/>
    <property type="evidence" value="ECO:0007669"/>
    <property type="project" value="UniProtKB-KW"/>
</dbReference>
<sequence length="566" mass="63739">MKIEVALTPLKRFLRFLNEEKRDVYAIYFYAILNGLVSLSLPLGIQAILNFILGGRISTSWVILVVVVGAGISFGGFLQISQLYLTEKLQQRIFTKSGFSFAYRLPRLKLDALHDKHAPDLVNRFFDAVNLQKGMAKILIDFSTASIQVFFGLLLLALYHPFFIIFGFILILLLILIFYFTSPKGMETSLKESTSKYKVAYWLEEIGRTMATFKLAGTSKLPFMRVDKLLQTYVEFRNKHFAVLMFQYKILIAFKVLIVCSLLVAGSLLLINNEISIGQFVAAEIIIVLVVGSVEKLILTLEAVYDTLTATEKMGQIMDLPVERIEGTDKSLTSEFTGLEFKVQNVTYQSRDLQVNILDDVSFHLKTGEKVLLTGSSGSGKSTLMYLMAGLYSDYKGKIFVNGLPIDMMNLDKFRSFVGDSLTHQSIFHGSIYENITLGKDVESKQLKEIIELVGLKEYVFALNDDLDTMLMPEGKGLSKKIISKIIMARCLVGNPKALILEDLFTYFDPELKKSIGDYILAGPWTTMMISDDLDLLKKAPRVIELSNGKIIFDGPSDAYFEFKNL</sequence>
<dbReference type="PANTHER" id="PTHR43394:SF4">
    <property type="entry name" value="TOXIN SECRETION ABC TRANSPORTER ATP-BINDING PROTEIN"/>
    <property type="match status" value="1"/>
</dbReference>
<feature type="transmembrane region" description="Helical" evidence="7">
    <location>
        <begin position="138"/>
        <end position="156"/>
    </location>
</feature>
<keyword evidence="6 7" id="KW-0472">Membrane</keyword>
<dbReference type="EMBL" id="FTOP01000011">
    <property type="protein sequence ID" value="SIT00249.1"/>
    <property type="molecule type" value="Genomic_DNA"/>
</dbReference>
<proteinExistence type="predicted"/>
<organism evidence="10 11">
    <name type="scientific">Belliella pelovolcani</name>
    <dbReference type="NCBI Taxonomy" id="529505"/>
    <lineage>
        <taxon>Bacteria</taxon>
        <taxon>Pseudomonadati</taxon>
        <taxon>Bacteroidota</taxon>
        <taxon>Cytophagia</taxon>
        <taxon>Cytophagales</taxon>
        <taxon>Cyclobacteriaceae</taxon>
        <taxon>Belliella</taxon>
    </lineage>
</organism>
<keyword evidence="3" id="KW-0547">Nucleotide-binding</keyword>
<dbReference type="Gene3D" id="1.20.1560.10">
    <property type="entry name" value="ABC transporter type 1, transmembrane domain"/>
    <property type="match status" value="1"/>
</dbReference>
<dbReference type="PROSITE" id="PS50929">
    <property type="entry name" value="ABC_TM1F"/>
    <property type="match status" value="1"/>
</dbReference>